<dbReference type="PROSITE" id="PS00041">
    <property type="entry name" value="HTH_ARAC_FAMILY_1"/>
    <property type="match status" value="1"/>
</dbReference>
<dbReference type="Gene3D" id="1.10.10.60">
    <property type="entry name" value="Homeodomain-like"/>
    <property type="match status" value="1"/>
</dbReference>
<keyword evidence="1" id="KW-0805">Transcription regulation</keyword>
<gene>
    <name evidence="5" type="ORF">HNR39_000547</name>
</gene>
<evidence type="ECO:0000259" key="4">
    <source>
        <dbReference type="PROSITE" id="PS01124"/>
    </source>
</evidence>
<dbReference type="InterPro" id="IPR018060">
    <property type="entry name" value="HTH_AraC"/>
</dbReference>
<dbReference type="EMBL" id="JACHHQ010000001">
    <property type="protein sequence ID" value="MBB5198737.1"/>
    <property type="molecule type" value="Genomic_DNA"/>
</dbReference>
<evidence type="ECO:0000313" key="6">
    <source>
        <dbReference type="Proteomes" id="UP000571084"/>
    </source>
</evidence>
<name>A0A840RKI9_9BURK</name>
<dbReference type="PANTHER" id="PTHR43280">
    <property type="entry name" value="ARAC-FAMILY TRANSCRIPTIONAL REGULATOR"/>
    <property type="match status" value="1"/>
</dbReference>
<dbReference type="Pfam" id="PF12833">
    <property type="entry name" value="HTH_18"/>
    <property type="match status" value="1"/>
</dbReference>
<dbReference type="InterPro" id="IPR018062">
    <property type="entry name" value="HTH_AraC-typ_CS"/>
</dbReference>
<dbReference type="SUPFAM" id="SSF46689">
    <property type="entry name" value="Homeodomain-like"/>
    <property type="match status" value="1"/>
</dbReference>
<sequence length="329" mass="37566">MKNPDGPLINLRENRNKFKGEYEDIKSPKIFNAAADCGSGISIVPVPFNKFPLDVGTAVLKILETVTHNENKNTFRYALQLTEEQESIDESSPPEGVVSKIVLTFSKQNLLCDSNKNNLLILTIPDSCVNKWLNPSQKYIGIELSATKGWGAVLSCYIRNVPQKTLKCGNRLELILNHIMSLYIFAFEEAYPSPTQEHSFRRPKDLFGRMYDWMEQHYMVPDMCVMRLAQNFNISLREVHRQFASNLEEKTFLESLRTMRMTAAIRMLKDDHFSTLTIAEIGRRSGFDDPIYFCKVFKKITGCAPGSFSKAHKKIVSIYDKQCVLAKSK</sequence>
<accession>A0A840RKI9</accession>
<evidence type="ECO:0000256" key="1">
    <source>
        <dbReference type="ARBA" id="ARBA00023015"/>
    </source>
</evidence>
<proteinExistence type="predicted"/>
<comment type="caution">
    <text evidence="5">The sequence shown here is derived from an EMBL/GenBank/DDBJ whole genome shotgun (WGS) entry which is preliminary data.</text>
</comment>
<dbReference type="PANTHER" id="PTHR43280:SF2">
    <property type="entry name" value="HTH-TYPE TRANSCRIPTIONAL REGULATOR EXSA"/>
    <property type="match status" value="1"/>
</dbReference>
<dbReference type="RefSeq" id="WP_168052904.1">
    <property type="nucleotide sequence ID" value="NZ_JAAOZT010000002.1"/>
</dbReference>
<dbReference type="AlphaFoldDB" id="A0A840RKI9"/>
<reference evidence="5 6" key="1">
    <citation type="submission" date="2020-08" db="EMBL/GenBank/DDBJ databases">
        <title>Genomic Encyclopedia of Type Strains, Phase IV (KMG-IV): sequencing the most valuable type-strain genomes for metagenomic binning, comparative biology and taxonomic classification.</title>
        <authorList>
            <person name="Goeker M."/>
        </authorList>
    </citation>
    <scope>NUCLEOTIDE SEQUENCE [LARGE SCALE GENOMIC DNA]</scope>
    <source>
        <strain evidence="5 6">DSM 23240</strain>
    </source>
</reference>
<dbReference type="GO" id="GO:0003700">
    <property type="term" value="F:DNA-binding transcription factor activity"/>
    <property type="evidence" value="ECO:0007669"/>
    <property type="project" value="InterPro"/>
</dbReference>
<feature type="domain" description="HTH araC/xylS-type" evidence="4">
    <location>
        <begin position="208"/>
        <end position="311"/>
    </location>
</feature>
<evidence type="ECO:0000256" key="2">
    <source>
        <dbReference type="ARBA" id="ARBA00023125"/>
    </source>
</evidence>
<protein>
    <submittedName>
        <fullName evidence="5">AraC-like DNA-binding protein</fullName>
    </submittedName>
</protein>
<keyword evidence="2 5" id="KW-0238">DNA-binding</keyword>
<dbReference type="Proteomes" id="UP000571084">
    <property type="component" value="Unassembled WGS sequence"/>
</dbReference>
<evidence type="ECO:0000313" key="5">
    <source>
        <dbReference type="EMBL" id="MBB5198737.1"/>
    </source>
</evidence>
<dbReference type="GO" id="GO:0043565">
    <property type="term" value="F:sequence-specific DNA binding"/>
    <property type="evidence" value="ECO:0007669"/>
    <property type="project" value="InterPro"/>
</dbReference>
<keyword evidence="6" id="KW-1185">Reference proteome</keyword>
<dbReference type="PROSITE" id="PS01124">
    <property type="entry name" value="HTH_ARAC_FAMILY_2"/>
    <property type="match status" value="1"/>
</dbReference>
<keyword evidence="3" id="KW-0804">Transcription</keyword>
<evidence type="ECO:0000256" key="3">
    <source>
        <dbReference type="ARBA" id="ARBA00023163"/>
    </source>
</evidence>
<dbReference type="SMART" id="SM00342">
    <property type="entry name" value="HTH_ARAC"/>
    <property type="match status" value="1"/>
</dbReference>
<dbReference type="InterPro" id="IPR009057">
    <property type="entry name" value="Homeodomain-like_sf"/>
</dbReference>
<organism evidence="5 6">
    <name type="scientific">Glaciimonas immobilis</name>
    <dbReference type="NCBI Taxonomy" id="728004"/>
    <lineage>
        <taxon>Bacteria</taxon>
        <taxon>Pseudomonadati</taxon>
        <taxon>Pseudomonadota</taxon>
        <taxon>Betaproteobacteria</taxon>
        <taxon>Burkholderiales</taxon>
        <taxon>Oxalobacteraceae</taxon>
        <taxon>Glaciimonas</taxon>
    </lineage>
</organism>